<dbReference type="AlphaFoldDB" id="A0A875SAV7"/>
<keyword evidence="2" id="KW-0479">Metal-binding</keyword>
<dbReference type="GO" id="GO:0005096">
    <property type="term" value="F:GTPase activator activity"/>
    <property type="evidence" value="ECO:0007669"/>
    <property type="project" value="UniProtKB-KW"/>
</dbReference>
<protein>
    <recommendedName>
        <fullName evidence="7">Arf-GAP domain-containing protein</fullName>
    </recommendedName>
</protein>
<dbReference type="OrthoDB" id="983479at2759"/>
<keyword evidence="1" id="KW-0343">GTPase activation</keyword>
<keyword evidence="9" id="KW-1185">Reference proteome</keyword>
<gene>
    <name evidence="8" type="ORF">FOA43_004296</name>
</gene>
<sequence>MSKQWTVDPATRRKLLTLQKQGSNKRCFDCNSPNPQWASPKFGIFICLECAGVHRGLGVHISFVRSITMDQFKPKELERMEKGGNDRCKEYFESHGVDLSLPAKQKYDNYVAEDYKKKLTALVEGTEFVEEDHSGESLLKSDNNSNRNASNMSANMGSGVDVDEKQQNEAYFARLGSLNSSRPGDLPPSKGGKYQGFGSGGSISNNSTDGQRGGSLTKFTLDAFQKDPIGTFSRGWGLFSTTVANSVKEVNETVIQPGVKQLAEKDYTVQAKRAMEQFGQKVQETGATLQQQLEGTQDSQSKFTRLFDDLSSNQDGLAEDVDTDDSIQPAFGLERPTQKTSLPGLGSNPNSKKDDWDDSWDAF</sequence>
<evidence type="ECO:0000256" key="5">
    <source>
        <dbReference type="PROSITE-ProRule" id="PRU00288"/>
    </source>
</evidence>
<dbReference type="GeneID" id="62197696"/>
<feature type="region of interest" description="Disordered" evidence="6">
    <location>
        <begin position="314"/>
        <end position="363"/>
    </location>
</feature>
<dbReference type="Gene3D" id="1.10.220.150">
    <property type="entry name" value="Arf GTPase activating protein"/>
    <property type="match status" value="1"/>
</dbReference>
<name>A0A875SAV7_EENNA</name>
<evidence type="ECO:0000259" key="7">
    <source>
        <dbReference type="PROSITE" id="PS50115"/>
    </source>
</evidence>
<dbReference type="GO" id="GO:0000139">
    <property type="term" value="C:Golgi membrane"/>
    <property type="evidence" value="ECO:0007669"/>
    <property type="project" value="TreeGrafter"/>
</dbReference>
<dbReference type="GO" id="GO:0030100">
    <property type="term" value="P:regulation of endocytosis"/>
    <property type="evidence" value="ECO:0007669"/>
    <property type="project" value="TreeGrafter"/>
</dbReference>
<dbReference type="RefSeq" id="XP_038780467.1">
    <property type="nucleotide sequence ID" value="XM_038924539.1"/>
</dbReference>
<evidence type="ECO:0000256" key="4">
    <source>
        <dbReference type="ARBA" id="ARBA00022833"/>
    </source>
</evidence>
<dbReference type="EMBL" id="CP064815">
    <property type="protein sequence ID" value="QPG76902.1"/>
    <property type="molecule type" value="Genomic_DNA"/>
</dbReference>
<keyword evidence="3 5" id="KW-0863">Zinc-finger</keyword>
<dbReference type="PRINTS" id="PR00405">
    <property type="entry name" value="REVINTRACTNG"/>
</dbReference>
<evidence type="ECO:0000256" key="6">
    <source>
        <dbReference type="SAM" id="MobiDB-lite"/>
    </source>
</evidence>
<dbReference type="KEGG" id="bnn:FOA43_004296"/>
<dbReference type="Proteomes" id="UP000662931">
    <property type="component" value="Chromosome 4"/>
</dbReference>
<evidence type="ECO:0000256" key="1">
    <source>
        <dbReference type="ARBA" id="ARBA00022468"/>
    </source>
</evidence>
<evidence type="ECO:0000313" key="9">
    <source>
        <dbReference type="Proteomes" id="UP000662931"/>
    </source>
</evidence>
<dbReference type="GO" id="GO:0032012">
    <property type="term" value="P:regulation of ARF protein signal transduction"/>
    <property type="evidence" value="ECO:0007669"/>
    <property type="project" value="TreeGrafter"/>
</dbReference>
<feature type="compositionally biased region" description="Low complexity" evidence="6">
    <location>
        <begin position="143"/>
        <end position="159"/>
    </location>
</feature>
<dbReference type="InterPro" id="IPR001164">
    <property type="entry name" value="ArfGAP_dom"/>
</dbReference>
<dbReference type="Pfam" id="PF01412">
    <property type="entry name" value="ArfGap"/>
    <property type="match status" value="1"/>
</dbReference>
<dbReference type="PROSITE" id="PS50115">
    <property type="entry name" value="ARFGAP"/>
    <property type="match status" value="1"/>
</dbReference>
<evidence type="ECO:0000313" key="8">
    <source>
        <dbReference type="EMBL" id="QPG76902.1"/>
    </source>
</evidence>
<dbReference type="GO" id="GO:0008270">
    <property type="term" value="F:zinc ion binding"/>
    <property type="evidence" value="ECO:0007669"/>
    <property type="project" value="UniProtKB-KW"/>
</dbReference>
<accession>A0A875SAV7</accession>
<dbReference type="SMART" id="SM00105">
    <property type="entry name" value="ArfGap"/>
    <property type="match status" value="1"/>
</dbReference>
<keyword evidence="4" id="KW-0862">Zinc</keyword>
<dbReference type="CDD" id="cd08830">
    <property type="entry name" value="ArfGap_ArfGap1"/>
    <property type="match status" value="1"/>
</dbReference>
<evidence type="ECO:0000256" key="2">
    <source>
        <dbReference type="ARBA" id="ARBA00022723"/>
    </source>
</evidence>
<dbReference type="SUPFAM" id="SSF57863">
    <property type="entry name" value="ArfGap/RecO-like zinc finger"/>
    <property type="match status" value="1"/>
</dbReference>
<feature type="region of interest" description="Disordered" evidence="6">
    <location>
        <begin position="177"/>
        <end position="212"/>
    </location>
</feature>
<dbReference type="PANTHER" id="PTHR46395:SF1">
    <property type="entry name" value="ADP-RIBOSYLATION FACTOR GTPASE-ACTIVATING PROTEIN 1"/>
    <property type="match status" value="1"/>
</dbReference>
<feature type="region of interest" description="Disordered" evidence="6">
    <location>
        <begin position="132"/>
        <end position="159"/>
    </location>
</feature>
<organism evidence="8 9">
    <name type="scientific">Eeniella nana</name>
    <name type="common">Yeast</name>
    <name type="synonym">Brettanomyces nanus</name>
    <dbReference type="NCBI Taxonomy" id="13502"/>
    <lineage>
        <taxon>Eukaryota</taxon>
        <taxon>Fungi</taxon>
        <taxon>Dikarya</taxon>
        <taxon>Ascomycota</taxon>
        <taxon>Saccharomycotina</taxon>
        <taxon>Pichiomycetes</taxon>
        <taxon>Pichiales</taxon>
        <taxon>Pichiaceae</taxon>
        <taxon>Brettanomyces</taxon>
    </lineage>
</organism>
<evidence type="ECO:0000256" key="3">
    <source>
        <dbReference type="ARBA" id="ARBA00022771"/>
    </source>
</evidence>
<feature type="domain" description="Arf-GAP" evidence="7">
    <location>
        <begin position="12"/>
        <end position="128"/>
    </location>
</feature>
<dbReference type="InterPro" id="IPR038508">
    <property type="entry name" value="ArfGAP_dom_sf"/>
</dbReference>
<proteinExistence type="predicted"/>
<dbReference type="InterPro" id="IPR037278">
    <property type="entry name" value="ARFGAP/RecO"/>
</dbReference>
<dbReference type="FunFam" id="1.10.220.150:FF:000014">
    <property type="entry name" value="ADP-ribosylation factor GTPase-activating protein"/>
    <property type="match status" value="1"/>
</dbReference>
<reference evidence="8" key="1">
    <citation type="submission" date="2020-10" db="EMBL/GenBank/DDBJ databases">
        <authorList>
            <person name="Roach M.J.R."/>
        </authorList>
    </citation>
    <scope>NUCLEOTIDE SEQUENCE</scope>
    <source>
        <strain evidence="8">CBS 1945</strain>
    </source>
</reference>
<dbReference type="PANTHER" id="PTHR46395">
    <property type="entry name" value="ADP-RIBOSYLATION FACTOR GTPASE-ACTIVATING PROTEIN 1"/>
    <property type="match status" value="1"/>
</dbReference>